<evidence type="ECO:0000256" key="1">
    <source>
        <dbReference type="ARBA" id="ARBA00001971"/>
    </source>
</evidence>
<feature type="binding site" description="axial binding residue" evidence="8">
    <location>
        <position position="458"/>
    </location>
    <ligand>
        <name>heme</name>
        <dbReference type="ChEBI" id="CHEBI:30413"/>
    </ligand>
    <ligandPart>
        <name>Fe</name>
        <dbReference type="ChEBI" id="CHEBI:18248"/>
    </ligandPart>
</feature>
<reference evidence="10" key="1">
    <citation type="submission" date="2020-11" db="EMBL/GenBank/DDBJ databases">
        <authorList>
            <person name="Tran Van P."/>
        </authorList>
    </citation>
    <scope>NUCLEOTIDE SEQUENCE</scope>
</reference>
<evidence type="ECO:0000256" key="5">
    <source>
        <dbReference type="ARBA" id="ARBA00023002"/>
    </source>
</evidence>
<dbReference type="PROSITE" id="PS00086">
    <property type="entry name" value="CYTOCHROME_P450"/>
    <property type="match status" value="1"/>
</dbReference>
<gene>
    <name evidence="10" type="ORF">DSTB1V02_LOCUS353</name>
</gene>
<comment type="similarity">
    <text evidence="2 9">Belongs to the cytochrome P450 family.</text>
</comment>
<keyword evidence="11" id="KW-1185">Reference proteome</keyword>
<dbReference type="InterPro" id="IPR036396">
    <property type="entry name" value="Cyt_P450_sf"/>
</dbReference>
<dbReference type="Proteomes" id="UP000677054">
    <property type="component" value="Unassembled WGS sequence"/>
</dbReference>
<name>A0A7R8X0K3_9CRUS</name>
<dbReference type="InterPro" id="IPR050479">
    <property type="entry name" value="CYP11_CYP27_families"/>
</dbReference>
<evidence type="ECO:0000256" key="2">
    <source>
        <dbReference type="ARBA" id="ARBA00010617"/>
    </source>
</evidence>
<dbReference type="InterPro" id="IPR017972">
    <property type="entry name" value="Cyt_P450_CS"/>
</dbReference>
<evidence type="ECO:0000313" key="10">
    <source>
        <dbReference type="EMBL" id="CAD7240328.1"/>
    </source>
</evidence>
<dbReference type="OrthoDB" id="3945418at2759"/>
<evidence type="ECO:0000256" key="9">
    <source>
        <dbReference type="RuleBase" id="RU000461"/>
    </source>
</evidence>
<dbReference type="Gene3D" id="1.10.630.10">
    <property type="entry name" value="Cytochrome P450"/>
    <property type="match status" value="1"/>
</dbReference>
<organism evidence="10">
    <name type="scientific">Darwinula stevensoni</name>
    <dbReference type="NCBI Taxonomy" id="69355"/>
    <lineage>
        <taxon>Eukaryota</taxon>
        <taxon>Metazoa</taxon>
        <taxon>Ecdysozoa</taxon>
        <taxon>Arthropoda</taxon>
        <taxon>Crustacea</taxon>
        <taxon>Oligostraca</taxon>
        <taxon>Ostracoda</taxon>
        <taxon>Podocopa</taxon>
        <taxon>Podocopida</taxon>
        <taxon>Darwinulocopina</taxon>
        <taxon>Darwinuloidea</taxon>
        <taxon>Darwinulidae</taxon>
        <taxon>Darwinula</taxon>
    </lineage>
</organism>
<dbReference type="PANTHER" id="PTHR24279:SF120">
    <property type="entry name" value="CYTOCHROME P450"/>
    <property type="match status" value="1"/>
</dbReference>
<dbReference type="Pfam" id="PF00067">
    <property type="entry name" value="p450"/>
    <property type="match status" value="1"/>
</dbReference>
<dbReference type="AlphaFoldDB" id="A0A7R8X0K3"/>
<dbReference type="GO" id="GO:0004497">
    <property type="term" value="F:monooxygenase activity"/>
    <property type="evidence" value="ECO:0007669"/>
    <property type="project" value="UniProtKB-KW"/>
</dbReference>
<evidence type="ECO:0000313" key="11">
    <source>
        <dbReference type="Proteomes" id="UP000677054"/>
    </source>
</evidence>
<accession>A0A7R8X0K3</accession>
<dbReference type="PRINTS" id="PR00463">
    <property type="entry name" value="EP450I"/>
</dbReference>
<evidence type="ECO:0000256" key="3">
    <source>
        <dbReference type="ARBA" id="ARBA00022617"/>
    </source>
</evidence>
<evidence type="ECO:0000256" key="7">
    <source>
        <dbReference type="ARBA" id="ARBA00023033"/>
    </source>
</evidence>
<evidence type="ECO:0000256" key="8">
    <source>
        <dbReference type="PIRSR" id="PIRSR602401-1"/>
    </source>
</evidence>
<dbReference type="FunFam" id="1.10.630.10:FF:000006">
    <property type="entry name" value="Cytochrome P450 302a1, mitochondrial"/>
    <property type="match status" value="1"/>
</dbReference>
<protein>
    <submittedName>
        <fullName evidence="10">Uncharacterized protein</fullName>
    </submittedName>
</protein>
<dbReference type="CDD" id="cd11054">
    <property type="entry name" value="CYP24A1-like"/>
    <property type="match status" value="1"/>
</dbReference>
<comment type="cofactor">
    <cofactor evidence="1 8">
        <name>heme</name>
        <dbReference type="ChEBI" id="CHEBI:30413"/>
    </cofactor>
</comment>
<keyword evidence="7 9" id="KW-0503">Monooxygenase</keyword>
<dbReference type="PRINTS" id="PR00385">
    <property type="entry name" value="P450"/>
</dbReference>
<keyword evidence="3 8" id="KW-0349">Heme</keyword>
<dbReference type="InterPro" id="IPR001128">
    <property type="entry name" value="Cyt_P450"/>
</dbReference>
<dbReference type="GO" id="GO:0005506">
    <property type="term" value="F:iron ion binding"/>
    <property type="evidence" value="ECO:0007669"/>
    <property type="project" value="InterPro"/>
</dbReference>
<dbReference type="GO" id="GO:0016705">
    <property type="term" value="F:oxidoreductase activity, acting on paired donors, with incorporation or reduction of molecular oxygen"/>
    <property type="evidence" value="ECO:0007669"/>
    <property type="project" value="InterPro"/>
</dbReference>
<evidence type="ECO:0000256" key="4">
    <source>
        <dbReference type="ARBA" id="ARBA00022723"/>
    </source>
</evidence>
<dbReference type="PANTHER" id="PTHR24279">
    <property type="entry name" value="CYTOCHROME P450"/>
    <property type="match status" value="1"/>
</dbReference>
<sequence>MLEVEMVGREHMVRCIHRFISQGRESREKVKPFSQVPGPHSIPIIGSLWKYFPLIGEYEMKRLDEAGRRQYERYGEIVKENLGGTHVVHLFNPDDIQTVFRLEGKFPLRKSHTALAKYRLQCPHLYNDGGLLPTNGPVWGKLRSALQKPLSGLDSVKVFLPVVDEIALEFVQRLGRLRDENGEVPSLLHEISKCALEIIGAVALETRLDCMNACGSSGETEEIIVATMESLEAVMDTELSFPLWHWINTPAYQKLCRAQDFLYRIAERHVERKEKEMKLEVSKRREKNPTLLEAYLMDPQLDRKDIITMVTDMIFAGIDTTSFSLGFILYHLAKWESVQAQAQEEVKEILKHHNSMNTITPSTLAGIPYLKAVMKESMRLVPISIGIGRILPHDTVLSGYLIPAGVVIVTGNQVICNLERYFQNAHEFRPERWLRDAEDYKKVHPFLTLPFGYGPRACIGRRLAEQNLLVLLLRILERFKLKWNHGDLGCMTKLINAPDGPLRISFSN</sequence>
<keyword evidence="4 8" id="KW-0479">Metal-binding</keyword>
<proteinExistence type="inferred from homology"/>
<keyword evidence="5 9" id="KW-0560">Oxidoreductase</keyword>
<dbReference type="EMBL" id="LR899540">
    <property type="protein sequence ID" value="CAD7240328.1"/>
    <property type="molecule type" value="Genomic_DNA"/>
</dbReference>
<dbReference type="InterPro" id="IPR002401">
    <property type="entry name" value="Cyt_P450_E_grp-I"/>
</dbReference>
<evidence type="ECO:0000256" key="6">
    <source>
        <dbReference type="ARBA" id="ARBA00023004"/>
    </source>
</evidence>
<dbReference type="GO" id="GO:0020037">
    <property type="term" value="F:heme binding"/>
    <property type="evidence" value="ECO:0007669"/>
    <property type="project" value="InterPro"/>
</dbReference>
<keyword evidence="6 8" id="KW-0408">Iron</keyword>
<dbReference type="SUPFAM" id="SSF48264">
    <property type="entry name" value="Cytochrome P450"/>
    <property type="match status" value="1"/>
</dbReference>
<dbReference type="EMBL" id="CAJPEV010000023">
    <property type="protein sequence ID" value="CAG0878972.1"/>
    <property type="molecule type" value="Genomic_DNA"/>
</dbReference>